<accession>A0A7M7SYT2</accession>
<evidence type="ECO:0000313" key="4">
    <source>
        <dbReference type="Proteomes" id="UP000007110"/>
    </source>
</evidence>
<dbReference type="PRINTS" id="PR02065">
    <property type="entry name" value="PROTEINDPCD"/>
</dbReference>
<dbReference type="PANTHER" id="PTHR31921:SF1">
    <property type="entry name" value="PROTEIN DPCD"/>
    <property type="match status" value="1"/>
</dbReference>
<dbReference type="PANTHER" id="PTHR31921">
    <property type="entry name" value="PROTEIN DPCD"/>
    <property type="match status" value="1"/>
</dbReference>
<comment type="similarity">
    <text evidence="1">Belongs to the DPCD family.</text>
</comment>
<dbReference type="OMA" id="INIEWRI"/>
<keyword evidence="4" id="KW-1185">Reference proteome</keyword>
<dbReference type="FunCoup" id="A0A7M7SYT2">
    <property type="interactions" value="391"/>
</dbReference>
<protein>
    <recommendedName>
        <fullName evidence="2">Protein DPCD</fullName>
    </recommendedName>
</protein>
<reference evidence="4" key="1">
    <citation type="submission" date="2015-02" db="EMBL/GenBank/DDBJ databases">
        <title>Genome sequencing for Strongylocentrotus purpuratus.</title>
        <authorList>
            <person name="Murali S."/>
            <person name="Liu Y."/>
            <person name="Vee V."/>
            <person name="English A."/>
            <person name="Wang M."/>
            <person name="Skinner E."/>
            <person name="Han Y."/>
            <person name="Muzny D.M."/>
            <person name="Worley K.C."/>
            <person name="Gibbs R.A."/>
        </authorList>
    </citation>
    <scope>NUCLEOTIDE SEQUENCE</scope>
</reference>
<evidence type="ECO:0000313" key="3">
    <source>
        <dbReference type="EnsemblMetazoa" id="XP_030841203"/>
    </source>
</evidence>
<evidence type="ECO:0000256" key="1">
    <source>
        <dbReference type="ARBA" id="ARBA00010597"/>
    </source>
</evidence>
<dbReference type="OrthoDB" id="10256139at2759"/>
<dbReference type="Proteomes" id="UP000007110">
    <property type="component" value="Unassembled WGS sequence"/>
</dbReference>
<dbReference type="RefSeq" id="XP_030841203.1">
    <property type="nucleotide sequence ID" value="XM_030985343.1"/>
</dbReference>
<evidence type="ECO:0000256" key="2">
    <source>
        <dbReference type="ARBA" id="ARBA00020330"/>
    </source>
</evidence>
<reference evidence="3" key="2">
    <citation type="submission" date="2021-01" db="UniProtKB">
        <authorList>
            <consortium name="EnsemblMetazoa"/>
        </authorList>
    </citation>
    <scope>IDENTIFICATION</scope>
</reference>
<sequence>MASSMAWLETLRKSRKTALIQDGRRKLHFILLDGRELVEEYDVKTNDLLVRKWKSKNVLGRELVEEYDVKTNDLLVRKWKSKNVLGREVKWEFEIGEQFRRPAAGGEADLLMESSSNPIFTRKDTRQAFQWRIRNLPYPIETYSLSVDQDTRCCIIRTSNKKYYKKFSIPDMDRAGLPLQQSDFSMAHSNNTLIINYKKPAEILALEKQVIAEIQKTRESKEGDMECAPS</sequence>
<dbReference type="GeneID" id="115923972"/>
<organism evidence="3 4">
    <name type="scientific">Strongylocentrotus purpuratus</name>
    <name type="common">Purple sea urchin</name>
    <dbReference type="NCBI Taxonomy" id="7668"/>
    <lineage>
        <taxon>Eukaryota</taxon>
        <taxon>Metazoa</taxon>
        <taxon>Echinodermata</taxon>
        <taxon>Eleutherozoa</taxon>
        <taxon>Echinozoa</taxon>
        <taxon>Echinoidea</taxon>
        <taxon>Euechinoidea</taxon>
        <taxon>Echinacea</taxon>
        <taxon>Camarodonta</taxon>
        <taxon>Echinidea</taxon>
        <taxon>Strongylocentrotidae</taxon>
        <taxon>Strongylocentrotus</taxon>
    </lineage>
</organism>
<dbReference type="AlphaFoldDB" id="A0A7M7SYT2"/>
<dbReference type="Pfam" id="PF14913">
    <property type="entry name" value="DPCD"/>
    <property type="match status" value="1"/>
</dbReference>
<dbReference type="InterPro" id="IPR026224">
    <property type="entry name" value="DPCD"/>
</dbReference>
<dbReference type="EnsemblMetazoa" id="XM_030985343">
    <property type="protein sequence ID" value="XP_030841203"/>
    <property type="gene ID" value="LOC115923972"/>
</dbReference>
<proteinExistence type="inferred from homology"/>
<name>A0A7M7SYT2_STRPU</name>
<dbReference type="KEGG" id="spu:115923972"/>
<dbReference type="InParanoid" id="A0A7M7SYT2"/>